<dbReference type="Gene3D" id="3.80.10.10">
    <property type="entry name" value="Ribonuclease Inhibitor"/>
    <property type="match status" value="3"/>
</dbReference>
<evidence type="ECO:0000256" key="2">
    <source>
        <dbReference type="SAM" id="MobiDB-lite"/>
    </source>
</evidence>
<name>A0A448ZH46_9STRA</name>
<dbReference type="InterPro" id="IPR032675">
    <property type="entry name" value="LRR_dom_sf"/>
</dbReference>
<dbReference type="InterPro" id="IPR053038">
    <property type="entry name" value="RLP_Defense"/>
</dbReference>
<evidence type="ECO:0000256" key="1">
    <source>
        <dbReference type="ARBA" id="ARBA00022737"/>
    </source>
</evidence>
<evidence type="ECO:0000313" key="5">
    <source>
        <dbReference type="Proteomes" id="UP000291116"/>
    </source>
</evidence>
<dbReference type="InterPro" id="IPR001611">
    <property type="entry name" value="Leu-rich_rpt"/>
</dbReference>
<dbReference type="Pfam" id="PF13855">
    <property type="entry name" value="LRR_8"/>
    <property type="match status" value="1"/>
</dbReference>
<protein>
    <recommendedName>
        <fullName evidence="6">Leucine-rich repeat-containing N-terminal plant-type domain-containing protein</fullName>
    </recommendedName>
</protein>
<dbReference type="SUPFAM" id="SSF52058">
    <property type="entry name" value="L domain-like"/>
    <property type="match status" value="1"/>
</dbReference>
<keyword evidence="3" id="KW-0812">Transmembrane</keyword>
<dbReference type="Proteomes" id="UP000291116">
    <property type="component" value="Unassembled WGS sequence"/>
</dbReference>
<dbReference type="OrthoDB" id="41016at2759"/>
<keyword evidence="5" id="KW-1185">Reference proteome</keyword>
<keyword evidence="3" id="KW-0472">Membrane</keyword>
<feature type="compositionally biased region" description="Polar residues" evidence="2">
    <location>
        <begin position="43"/>
        <end position="52"/>
    </location>
</feature>
<evidence type="ECO:0000256" key="3">
    <source>
        <dbReference type="SAM" id="Phobius"/>
    </source>
</evidence>
<evidence type="ECO:0008006" key="6">
    <source>
        <dbReference type="Google" id="ProtNLM"/>
    </source>
</evidence>
<accession>A0A448ZH46</accession>
<evidence type="ECO:0000313" key="4">
    <source>
        <dbReference type="EMBL" id="VEU41378.1"/>
    </source>
</evidence>
<dbReference type="PANTHER" id="PTHR48064:SF6">
    <property type="entry name" value="RECEPTOR-LIKE PROTEIN KINASE 2"/>
    <property type="match status" value="1"/>
</dbReference>
<feature type="compositionally biased region" description="Basic and acidic residues" evidence="2">
    <location>
        <begin position="59"/>
        <end position="68"/>
    </location>
</feature>
<sequence length="697" mass="76327">MTLTRGEEAIAAEYRQLLRIGLPKGVVIQRMMAAKVPHAIQQSVLNEENSTPSPIPEDESGRESRTTEFTEEVIDDVKFDPSQPLGGPEKSTTSFYEEIVIDDDESEYEEEIVEDESVDGRQLNAGENVPTHVYDKSISDGDVEYQYRPTKMPEETQPSPSSCWYWIVCLVFIGLLGGSAGVGYWLTTRDGDKVSSLESPIYTNPPTPAPSVAVSTRFDPIQGDCNFDVNDSNPNPIDQCNCLGEISIIESDIRERYFYNLEAFIPAYFREYDDDISSCSPRNQALVWISSGDDTELSTDQRAEKFALAAVFASLGGTQWKKSRNWLSYKSVCTWFGVKCDQGQPDYVTQLVLDDNNLIGVLPSELSLLARLQFLMVAQNKISGPIPVPLFTIKDLGTVDVSFNAITGVIPPTVGDAVSLNSLNVENNSMSGRLTRNIGRAGNLGYLNLRSNGFASELPLELFNLRRLRELDIADNKFTGVIPAEVSNLNALTKLTLGPNLFSGTIPSSIGFLGSLKYLSISGVADLSGLIPAEFGFYLSSLEEITISGTDISGNIDTSFGRLPSLKSIDFSGNQLRSTIPSELGSLGTLAYLDLGGNFLDGSIPETIGNLLALEELRLNDNLLQGGIPVPIGNLISLKTMRLEANRFEDRVADSICDLRQESLNVFVVDCPIEIEGTEMFGVFCQIPDCCTQCVPQ</sequence>
<reference evidence="4 5" key="1">
    <citation type="submission" date="2019-01" db="EMBL/GenBank/DDBJ databases">
        <authorList>
            <person name="Ferrante I. M."/>
        </authorList>
    </citation>
    <scope>NUCLEOTIDE SEQUENCE [LARGE SCALE GENOMIC DNA]</scope>
    <source>
        <strain evidence="4 5">B856</strain>
    </source>
</reference>
<dbReference type="Pfam" id="PF00560">
    <property type="entry name" value="LRR_1"/>
    <property type="match status" value="2"/>
</dbReference>
<dbReference type="FunFam" id="3.80.10.10:FF:000383">
    <property type="entry name" value="Leucine-rich repeat receptor protein kinase EMS1"/>
    <property type="match status" value="1"/>
</dbReference>
<feature type="transmembrane region" description="Helical" evidence="3">
    <location>
        <begin position="164"/>
        <end position="186"/>
    </location>
</feature>
<keyword evidence="3" id="KW-1133">Transmembrane helix</keyword>
<proteinExistence type="predicted"/>
<dbReference type="PANTHER" id="PTHR48064">
    <property type="entry name" value="OS01G0750400 PROTEIN"/>
    <property type="match status" value="1"/>
</dbReference>
<dbReference type="EMBL" id="CAACVS010000346">
    <property type="protein sequence ID" value="VEU41378.1"/>
    <property type="molecule type" value="Genomic_DNA"/>
</dbReference>
<dbReference type="AlphaFoldDB" id="A0A448ZH46"/>
<gene>
    <name evidence="4" type="ORF">PSNMU_V1.4_AUG-EV-PASAV3_0082990</name>
</gene>
<organism evidence="4 5">
    <name type="scientific">Pseudo-nitzschia multistriata</name>
    <dbReference type="NCBI Taxonomy" id="183589"/>
    <lineage>
        <taxon>Eukaryota</taxon>
        <taxon>Sar</taxon>
        <taxon>Stramenopiles</taxon>
        <taxon>Ochrophyta</taxon>
        <taxon>Bacillariophyta</taxon>
        <taxon>Bacillariophyceae</taxon>
        <taxon>Bacillariophycidae</taxon>
        <taxon>Bacillariales</taxon>
        <taxon>Bacillariaceae</taxon>
        <taxon>Pseudo-nitzschia</taxon>
    </lineage>
</organism>
<feature type="region of interest" description="Disordered" evidence="2">
    <location>
        <begin position="43"/>
        <end position="70"/>
    </location>
</feature>
<keyword evidence="1" id="KW-0677">Repeat</keyword>